<evidence type="ECO:0000256" key="6">
    <source>
        <dbReference type="ARBA" id="ARBA00022989"/>
    </source>
</evidence>
<feature type="domain" description="UspA" evidence="10">
    <location>
        <begin position="607"/>
        <end position="729"/>
    </location>
</feature>
<keyword evidence="3" id="KW-0813">Transport</keyword>
<dbReference type="Gene3D" id="1.20.1530.20">
    <property type="match status" value="1"/>
</dbReference>
<dbReference type="PATRIC" id="fig|111780.3.peg.1607"/>
<evidence type="ECO:0000256" key="7">
    <source>
        <dbReference type="ARBA" id="ARBA00023065"/>
    </source>
</evidence>
<evidence type="ECO:0000313" key="12">
    <source>
        <dbReference type="EMBL" id="AFZ35110.1"/>
    </source>
</evidence>
<protein>
    <submittedName>
        <fullName evidence="12">Transporter, CPA2 family</fullName>
    </submittedName>
</protein>
<dbReference type="EMBL" id="CP003653">
    <property type="protein sequence ID" value="AFZ35110.1"/>
    <property type="molecule type" value="Genomic_DNA"/>
</dbReference>
<evidence type="ECO:0000256" key="2">
    <source>
        <dbReference type="ARBA" id="ARBA00005551"/>
    </source>
</evidence>
<dbReference type="PANTHER" id="PTHR43562">
    <property type="entry name" value="NAPA-TYPE SODIUM/HYDROGEN ANTIPORTER"/>
    <property type="match status" value="1"/>
</dbReference>
<evidence type="ECO:0000256" key="1">
    <source>
        <dbReference type="ARBA" id="ARBA00004141"/>
    </source>
</evidence>
<evidence type="ECO:0000256" key="3">
    <source>
        <dbReference type="ARBA" id="ARBA00022448"/>
    </source>
</evidence>
<comment type="subcellular location">
    <subcellularLocation>
        <location evidence="1">Membrane</location>
        <topology evidence="1">Multi-pass membrane protein</topology>
    </subcellularLocation>
</comment>
<accession>K9XR75</accession>
<dbReference type="KEGG" id="scs:Sta7437_1543"/>
<feature type="transmembrane region" description="Helical" evidence="9">
    <location>
        <begin position="94"/>
        <end position="116"/>
    </location>
</feature>
<dbReference type="PANTHER" id="PTHR43562:SF4">
    <property type="entry name" value="NA(+)_H(+) ANTIPORTER NHAS5"/>
    <property type="match status" value="1"/>
</dbReference>
<evidence type="ECO:0000259" key="10">
    <source>
        <dbReference type="Pfam" id="PF00582"/>
    </source>
</evidence>
<dbReference type="InterPro" id="IPR014729">
    <property type="entry name" value="Rossmann-like_a/b/a_fold"/>
</dbReference>
<dbReference type="OrthoDB" id="9793589at2"/>
<feature type="domain" description="UspA" evidence="10">
    <location>
        <begin position="459"/>
        <end position="598"/>
    </location>
</feature>
<feature type="transmembrane region" description="Helical" evidence="9">
    <location>
        <begin position="6"/>
        <end position="26"/>
    </location>
</feature>
<organism evidence="12 13">
    <name type="scientific">Stanieria cyanosphaera (strain ATCC 29371 / PCC 7437)</name>
    <dbReference type="NCBI Taxonomy" id="111780"/>
    <lineage>
        <taxon>Bacteria</taxon>
        <taxon>Bacillati</taxon>
        <taxon>Cyanobacteriota</taxon>
        <taxon>Cyanophyceae</taxon>
        <taxon>Pleurocapsales</taxon>
        <taxon>Dermocarpellaceae</taxon>
        <taxon>Stanieria</taxon>
    </lineage>
</organism>
<proteinExistence type="inferred from homology"/>
<dbReference type="Gene3D" id="3.40.50.620">
    <property type="entry name" value="HUPs"/>
    <property type="match status" value="2"/>
</dbReference>
<dbReference type="Pfam" id="PF00582">
    <property type="entry name" value="Usp"/>
    <property type="match status" value="2"/>
</dbReference>
<dbReference type="eggNOG" id="COG0475">
    <property type="taxonomic scope" value="Bacteria"/>
</dbReference>
<dbReference type="RefSeq" id="WP_015192781.1">
    <property type="nucleotide sequence ID" value="NC_019748.1"/>
</dbReference>
<feature type="transmembrane region" description="Helical" evidence="9">
    <location>
        <begin position="224"/>
        <end position="255"/>
    </location>
</feature>
<evidence type="ECO:0000256" key="4">
    <source>
        <dbReference type="ARBA" id="ARBA00022449"/>
    </source>
</evidence>
<feature type="transmembrane region" description="Helical" evidence="9">
    <location>
        <begin position="184"/>
        <end position="204"/>
    </location>
</feature>
<dbReference type="AlphaFoldDB" id="K9XR75"/>
<reference evidence="13" key="1">
    <citation type="journal article" date="2013" name="Proc. Natl. Acad. Sci. U.S.A.">
        <title>Improving the coverage of the cyanobacterial phylum using diversity-driven genome sequencing.</title>
        <authorList>
            <person name="Shih P.M."/>
            <person name="Wu D."/>
            <person name="Latifi A."/>
            <person name="Axen S.D."/>
            <person name="Fewer D.P."/>
            <person name="Talla E."/>
            <person name="Calteau A."/>
            <person name="Cai F."/>
            <person name="Tandeau de Marsac N."/>
            <person name="Rippka R."/>
            <person name="Herdman M."/>
            <person name="Sivonen K."/>
            <person name="Coursin T."/>
            <person name="Laurent T."/>
            <person name="Goodwin L."/>
            <person name="Nolan M."/>
            <person name="Davenport K.W."/>
            <person name="Han C.S."/>
            <person name="Rubin E.M."/>
            <person name="Eisen J.A."/>
            <person name="Woyke T."/>
            <person name="Gugger M."/>
            <person name="Kerfeld C.A."/>
        </authorList>
    </citation>
    <scope>NUCLEOTIDE SEQUENCE [LARGE SCALE GENOMIC DNA]</scope>
    <source>
        <strain evidence="13">ATCC 29371 / PCC 7437</strain>
    </source>
</reference>
<feature type="transmembrane region" description="Helical" evidence="9">
    <location>
        <begin position="364"/>
        <end position="382"/>
    </location>
</feature>
<dbReference type="GO" id="GO:1902600">
    <property type="term" value="P:proton transmembrane transport"/>
    <property type="evidence" value="ECO:0007669"/>
    <property type="project" value="InterPro"/>
</dbReference>
<gene>
    <name evidence="12" type="ordered locus">Sta7437_1543</name>
</gene>
<dbReference type="GO" id="GO:0015297">
    <property type="term" value="F:antiporter activity"/>
    <property type="evidence" value="ECO:0007669"/>
    <property type="project" value="UniProtKB-KW"/>
</dbReference>
<dbReference type="STRING" id="111780.Sta7437_1543"/>
<comment type="similarity">
    <text evidence="2">Belongs to the monovalent cation:proton antiporter 2 (CPA2) transporter (TC 2.A.37) family.</text>
</comment>
<evidence type="ECO:0000256" key="9">
    <source>
        <dbReference type="SAM" id="Phobius"/>
    </source>
</evidence>
<keyword evidence="7" id="KW-0406">Ion transport</keyword>
<feature type="transmembrane region" description="Helical" evidence="9">
    <location>
        <begin position="275"/>
        <end position="294"/>
    </location>
</feature>
<keyword evidence="6 9" id="KW-1133">Transmembrane helix</keyword>
<dbReference type="GO" id="GO:0016020">
    <property type="term" value="C:membrane"/>
    <property type="evidence" value="ECO:0007669"/>
    <property type="project" value="UniProtKB-SubCell"/>
</dbReference>
<dbReference type="InterPro" id="IPR006016">
    <property type="entry name" value="UspA"/>
</dbReference>
<feature type="transmembrane region" description="Helical" evidence="9">
    <location>
        <begin position="334"/>
        <end position="357"/>
    </location>
</feature>
<evidence type="ECO:0000256" key="8">
    <source>
        <dbReference type="ARBA" id="ARBA00023136"/>
    </source>
</evidence>
<dbReference type="eggNOG" id="COG0589">
    <property type="taxonomic scope" value="Bacteria"/>
</dbReference>
<feature type="transmembrane region" description="Helical" evidence="9">
    <location>
        <begin position="38"/>
        <end position="56"/>
    </location>
</feature>
<keyword evidence="8 9" id="KW-0472">Membrane</keyword>
<evidence type="ECO:0000256" key="5">
    <source>
        <dbReference type="ARBA" id="ARBA00022692"/>
    </source>
</evidence>
<dbReference type="Pfam" id="PF00999">
    <property type="entry name" value="Na_H_Exchanger"/>
    <property type="match status" value="1"/>
</dbReference>
<feature type="transmembrane region" description="Helical" evidence="9">
    <location>
        <begin position="122"/>
        <end position="141"/>
    </location>
</feature>
<dbReference type="InterPro" id="IPR006153">
    <property type="entry name" value="Cation/H_exchanger_TM"/>
</dbReference>
<keyword evidence="4" id="KW-0050">Antiport</keyword>
<feature type="transmembrane region" description="Helical" evidence="9">
    <location>
        <begin position="153"/>
        <end position="178"/>
    </location>
</feature>
<feature type="domain" description="Cation/H+ exchanger transmembrane" evidence="11">
    <location>
        <begin position="22"/>
        <end position="382"/>
    </location>
</feature>
<keyword evidence="13" id="KW-1185">Reference proteome</keyword>
<dbReference type="InterPro" id="IPR038770">
    <property type="entry name" value="Na+/solute_symporter_sf"/>
</dbReference>
<dbReference type="SUPFAM" id="SSF52402">
    <property type="entry name" value="Adenine nucleotide alpha hydrolases-like"/>
    <property type="match status" value="2"/>
</dbReference>
<evidence type="ECO:0000313" key="13">
    <source>
        <dbReference type="Proteomes" id="UP000010473"/>
    </source>
</evidence>
<name>K9XR75_STAC7</name>
<dbReference type="HOGENOM" id="CLU_017738_0_0_3"/>
<keyword evidence="5 9" id="KW-0812">Transmembrane</keyword>
<evidence type="ECO:0000259" key="11">
    <source>
        <dbReference type="Pfam" id="PF00999"/>
    </source>
</evidence>
<dbReference type="Proteomes" id="UP000010473">
    <property type="component" value="Chromosome"/>
</dbReference>
<feature type="transmembrane region" description="Helical" evidence="9">
    <location>
        <begin position="301"/>
        <end position="322"/>
    </location>
</feature>
<sequence length="736" mass="80196">MEQNFAQFITSPIVSFTLLLLVILTLPPIFEKLRLPGLVGLLFAGVILGSDGLGLLDPKSETIKLLSDIGKIYLMFVAGLEIDLADFRKTKNRSLGFGFATFIIPLTCGTLIGLLFGMNLNASVLIGSLLASHTLLAYPIVNRLGIVNNQAVTVTIGATIFTDISALLVLAICISINAGEFTPLSLVIQLVTLGIYSAIVLFGFDWAGKEYFRRTGNQESNQFLFILLAVFLAAVGAQIIDVENIVGAFLAGLAVNDVVGKSQVKEKVEFVGSTLFIPCFFVGMGLLLDISGFIKTLSSELPLTLAIVGGLILSKFLAAFVVKLLYHYSWDETITMWSLSLPQVAATLAAALVGLNAGVISQSVFNTVIVLMLVTSILGPILTDKFARKLTVANNNLANQDFVLNLDLDNSNPVVDSGFLSPDVAAQLSPQTNQFLASQTSQAEQTLNLNDTSPSPLFRVVVPVANPQTERYLIEMGALIARHESGIVIPVSIAKAQVNMDDPDLTKAIQHSRQLLKNALTVTEDFKIPGKPVIRIDDDIVQGITRTAREHNASLIIMGWSQTNRLRSRLLGPNLSRLFGNVIDSVFWCSHCPVAVMRLLTQPTNIQQILVPVKNITSETLRVIRFAQIFAEANQSAITLFHVSDRKTSKEELKSFKTQLKSMVEYLQPNIEVMIKTTRNNDVAKAIIERAQSYDLIILRSVRRRTVAGLAVSDVSESVMNNLNCSLVLFGEPYSS</sequence>